<evidence type="ECO:0000259" key="7">
    <source>
        <dbReference type="PROSITE" id="PS50011"/>
    </source>
</evidence>
<dbReference type="GO" id="GO:0005524">
    <property type="term" value="F:ATP binding"/>
    <property type="evidence" value="ECO:0007669"/>
    <property type="project" value="UniProtKB-KW"/>
</dbReference>
<feature type="compositionally biased region" description="Polar residues" evidence="6">
    <location>
        <begin position="303"/>
        <end position="314"/>
    </location>
</feature>
<evidence type="ECO:0000256" key="4">
    <source>
        <dbReference type="ARBA" id="ARBA00022777"/>
    </source>
</evidence>
<feature type="domain" description="Protein kinase" evidence="7">
    <location>
        <begin position="4"/>
        <end position="263"/>
    </location>
</feature>
<dbReference type="EMBL" id="GIBP01003818">
    <property type="protein sequence ID" value="NDV32787.1"/>
    <property type="molecule type" value="Transcribed_RNA"/>
</dbReference>
<dbReference type="GO" id="GO:0004674">
    <property type="term" value="F:protein serine/threonine kinase activity"/>
    <property type="evidence" value="ECO:0007669"/>
    <property type="project" value="UniProtKB-KW"/>
</dbReference>
<dbReference type="Gene3D" id="3.30.200.20">
    <property type="entry name" value="Phosphorylase Kinase, domain 1"/>
    <property type="match status" value="1"/>
</dbReference>
<feature type="compositionally biased region" description="Polar residues" evidence="6">
    <location>
        <begin position="328"/>
        <end position="337"/>
    </location>
</feature>
<dbReference type="AlphaFoldDB" id="A0A6B2L7E1"/>
<dbReference type="SMART" id="SM00220">
    <property type="entry name" value="S_TKc"/>
    <property type="match status" value="1"/>
</dbReference>
<feature type="region of interest" description="Disordered" evidence="6">
    <location>
        <begin position="303"/>
        <end position="337"/>
    </location>
</feature>
<evidence type="ECO:0000256" key="1">
    <source>
        <dbReference type="ARBA" id="ARBA00022527"/>
    </source>
</evidence>
<sequence>MNDMKILENIGSSRFGRTFLATINNEECALIIQIKDNTKPLSNQICVYSHPFLVKTLYVCQDKSKIFYLFRQIKGIPFLDFMQNRRESHDLSPKNLEEVMKFYMAQIFSALECLERWGHVERAFKPDDIMITEEGNVCMTIMYDLESEMDLSFDLASPIYLPPETSNREETLQSLKDNTENNSETIQNLTKNDRKAIWWSLGVFMFVCLTGKQPLNENDRKKIKVKYPNNLSSECRDLLKQLMEKDVDKRLSTIPDLKKHPFFAQVDWDTIHQIEQEIHKPPMKPTPTEIERFTAIRKAKFNIQQSETPSNEPSNLVAPDAHSGLSPGFSTFTKDKT</sequence>
<evidence type="ECO:0000256" key="6">
    <source>
        <dbReference type="SAM" id="MobiDB-lite"/>
    </source>
</evidence>
<evidence type="ECO:0000256" key="2">
    <source>
        <dbReference type="ARBA" id="ARBA00022679"/>
    </source>
</evidence>
<keyword evidence="5" id="KW-0067">ATP-binding</keyword>
<keyword evidence="4" id="KW-0418">Kinase</keyword>
<proteinExistence type="predicted"/>
<dbReference type="Pfam" id="PF00069">
    <property type="entry name" value="Pkinase"/>
    <property type="match status" value="1"/>
</dbReference>
<keyword evidence="1" id="KW-0723">Serine/threonine-protein kinase</keyword>
<evidence type="ECO:0000313" key="8">
    <source>
        <dbReference type="EMBL" id="NDV32787.1"/>
    </source>
</evidence>
<dbReference type="InterPro" id="IPR011009">
    <property type="entry name" value="Kinase-like_dom_sf"/>
</dbReference>
<organism evidence="8">
    <name type="scientific">Arcella intermedia</name>
    <dbReference type="NCBI Taxonomy" id="1963864"/>
    <lineage>
        <taxon>Eukaryota</taxon>
        <taxon>Amoebozoa</taxon>
        <taxon>Tubulinea</taxon>
        <taxon>Elardia</taxon>
        <taxon>Arcellinida</taxon>
        <taxon>Sphaerothecina</taxon>
        <taxon>Arcellidae</taxon>
        <taxon>Arcella</taxon>
    </lineage>
</organism>
<accession>A0A6B2L7E1</accession>
<keyword evidence="2" id="KW-0808">Transferase</keyword>
<dbReference type="Gene3D" id="1.10.510.10">
    <property type="entry name" value="Transferase(Phosphotransferase) domain 1"/>
    <property type="match status" value="1"/>
</dbReference>
<dbReference type="PROSITE" id="PS50011">
    <property type="entry name" value="PROTEIN_KINASE_DOM"/>
    <property type="match status" value="1"/>
</dbReference>
<dbReference type="InterPro" id="IPR000719">
    <property type="entry name" value="Prot_kinase_dom"/>
</dbReference>
<name>A0A6B2L7E1_9EUKA</name>
<evidence type="ECO:0000256" key="3">
    <source>
        <dbReference type="ARBA" id="ARBA00022741"/>
    </source>
</evidence>
<reference evidence="8" key="1">
    <citation type="journal article" date="2020" name="J. Eukaryot. Microbiol.">
        <title>De novo Sequencing, Assembly and Annotation of the Transcriptome for the Free-Living Testate Amoeba Arcella intermedia.</title>
        <authorList>
            <person name="Ribeiro G.M."/>
            <person name="Porfirio-Sousa A.L."/>
            <person name="Maurer-Alcala X.X."/>
            <person name="Katz L.A."/>
            <person name="Lahr D.J.G."/>
        </authorList>
    </citation>
    <scope>NUCLEOTIDE SEQUENCE</scope>
</reference>
<dbReference type="PANTHER" id="PTHR24351">
    <property type="entry name" value="RIBOSOMAL PROTEIN S6 KINASE"/>
    <property type="match status" value="1"/>
</dbReference>
<keyword evidence="3" id="KW-0547">Nucleotide-binding</keyword>
<dbReference type="SUPFAM" id="SSF56112">
    <property type="entry name" value="Protein kinase-like (PK-like)"/>
    <property type="match status" value="1"/>
</dbReference>
<protein>
    <recommendedName>
        <fullName evidence="7">Protein kinase domain-containing protein</fullName>
    </recommendedName>
</protein>
<evidence type="ECO:0000256" key="5">
    <source>
        <dbReference type="ARBA" id="ARBA00022840"/>
    </source>
</evidence>